<evidence type="ECO:0000313" key="1">
    <source>
        <dbReference type="EMBL" id="GFQ83539.1"/>
    </source>
</evidence>
<dbReference type="Proteomes" id="UP000887116">
    <property type="component" value="Unassembled WGS sequence"/>
</dbReference>
<dbReference type="OrthoDB" id="6423294at2759"/>
<proteinExistence type="predicted"/>
<sequence>MFFNEPNYAIETIFGDLLPTHMASGKVVIFKAILNMLRVIDEDDSRNNYIDSYKQSLGKFEDKPFPKSKLGAKFYPRIQDGFFPVDMTSLNHVYWWKKRFQGLKGSSAEDLPYYDTVDSKVMDLFNSGTVKKRDYTAAQLVNMLKALAKARRQRQIRINGKGLRFGISK</sequence>
<name>A0A8X6KSK8_TRICU</name>
<accession>A0A8X6KSK8</accession>
<gene>
    <name evidence="1" type="primary">AVEN_189327_1</name>
    <name evidence="1" type="ORF">TNCT_264491</name>
</gene>
<dbReference type="AlphaFoldDB" id="A0A8X6KSK8"/>
<evidence type="ECO:0000313" key="2">
    <source>
        <dbReference type="Proteomes" id="UP000887116"/>
    </source>
</evidence>
<protein>
    <submittedName>
        <fullName evidence="1">Uncharacterized protein</fullName>
    </submittedName>
</protein>
<keyword evidence="2" id="KW-1185">Reference proteome</keyword>
<dbReference type="EMBL" id="BMAO01032628">
    <property type="protein sequence ID" value="GFQ83539.1"/>
    <property type="molecule type" value="Genomic_DNA"/>
</dbReference>
<comment type="caution">
    <text evidence="1">The sequence shown here is derived from an EMBL/GenBank/DDBJ whole genome shotgun (WGS) entry which is preliminary data.</text>
</comment>
<organism evidence="1 2">
    <name type="scientific">Trichonephila clavata</name>
    <name type="common">Joro spider</name>
    <name type="synonym">Nephila clavata</name>
    <dbReference type="NCBI Taxonomy" id="2740835"/>
    <lineage>
        <taxon>Eukaryota</taxon>
        <taxon>Metazoa</taxon>
        <taxon>Ecdysozoa</taxon>
        <taxon>Arthropoda</taxon>
        <taxon>Chelicerata</taxon>
        <taxon>Arachnida</taxon>
        <taxon>Araneae</taxon>
        <taxon>Araneomorphae</taxon>
        <taxon>Entelegynae</taxon>
        <taxon>Araneoidea</taxon>
        <taxon>Nephilidae</taxon>
        <taxon>Trichonephila</taxon>
    </lineage>
</organism>
<reference evidence="1" key="1">
    <citation type="submission" date="2020-07" db="EMBL/GenBank/DDBJ databases">
        <title>Multicomponent nature underlies the extraordinary mechanical properties of spider dragline silk.</title>
        <authorList>
            <person name="Kono N."/>
            <person name="Nakamura H."/>
            <person name="Mori M."/>
            <person name="Yoshida Y."/>
            <person name="Ohtoshi R."/>
            <person name="Malay A.D."/>
            <person name="Moran D.A.P."/>
            <person name="Tomita M."/>
            <person name="Numata K."/>
            <person name="Arakawa K."/>
        </authorList>
    </citation>
    <scope>NUCLEOTIDE SEQUENCE</scope>
</reference>